<dbReference type="GO" id="GO:0016485">
    <property type="term" value="P:protein processing"/>
    <property type="evidence" value="ECO:0007669"/>
    <property type="project" value="TreeGrafter"/>
</dbReference>
<dbReference type="PRINTS" id="PR00786">
    <property type="entry name" value="NEPRILYSIN"/>
</dbReference>
<evidence type="ECO:0000259" key="11">
    <source>
        <dbReference type="Pfam" id="PF05649"/>
    </source>
</evidence>
<dbReference type="Pfam" id="PF05649">
    <property type="entry name" value="Peptidase_M13_N"/>
    <property type="match status" value="2"/>
</dbReference>
<evidence type="ECO:0000256" key="6">
    <source>
        <dbReference type="ARBA" id="ARBA00022833"/>
    </source>
</evidence>
<evidence type="ECO:0000256" key="9">
    <source>
        <dbReference type="SAM" id="Phobius"/>
    </source>
</evidence>
<keyword evidence="4" id="KW-0479">Metal-binding</keyword>
<sequence>IAAMGKVIQIVLSIAVVLAILGSLGVGIATLITVLNVQNTQNSNADASTGAPPPNGKTIPSPKPISNSDPRFKSYQGMSDLLKSWMNTSVDPCNDFYTYTCGAGKQDQGMSFDVSDDAITESMLKLLKDDKYFTDKPLPLQQAKWFYDVCVKRETTVKEEDKVAHSKKIFTDLRANNPNVGFPALFAGEQNPATPDALGSFLGYAIGKYGYSSLVDTGVDTDWKDPHNAKGGYALLIDQPATLEFPTFYTKLYKDYKDDLTAGILSVINSAAVMMGVPKPDQDQARKDAQAVADLDYALATKYSTDETTRRQFARMYNPLSVDGLQKLAPFINWNNYLNNALSPINVQVNGTFRTLTNEVDKLSLLSADIVKGTILARTINNYIYVSFLNNIYLPAADTQKNSVLHKYRREKRPINRRLRRVPKTDELASDFTKTEASCVNTISSYLTWSSSRLFVEANYPDEASRNTIREQTNSIIRSILVAFRAQIDILDWMSPASKKGAYQKIDNLVVNIAFPDWVLDNNQLSDYYSLLDTNATDDYYTQLDALKAFQLYEAFSPLVGNKPADRTDFSSTAAVTNAWYQPEMNSITFPGGILHAPFYDASYPASVNYGGLGVIAGHELTHGFDDEGVQWEGTGILNSWMDDNSTTSFTEMAQCVVDEYTKFCPVGTDCVDGGQTQGENIADNGGIQAAYKAFKAYEALNGPDPLLPGDFSVFSADQLFFLGFAQVWCQFPPDQAYLERQILVDPHSPSLYRVLGTVQNIPAFQKAFNCPVGSVYAPKEHCNVWTSEPTSGAPLNDKGEPAVAENDLNVAPVERISPQDMDKYTAYQTGLATLKASADLSINPCEDFYHYTCGNFPGKKTTFYDLDQENYRVISNQLEDKTYQDTVIPGSEALKNFNKLYKSCKAEAATSTITTTNYMEPKVLNFRKYINQDVSLIGGTGDIHLTHEDYGSALGYLSFQLGIDTLVSPGVDTYWKDPVGRGYQLFIDQPTTFHVRAFYDGDAWDKQKPDYVKQVTNVVKAYVKLDKTAALPTNYVDLINDALDLERSIAIDYSGTDAERRQYLRQWNPMAKDALPPMVDWDKYFALAPKDAQDWYNDPTKQIILNEVEKTPRLFTTGLTGKDETVVNYLFIRLLLANSGLIPCSDGKCLATQKSLAEKNIPEHTGKGLVPKGRRHPLPSFSILDEVDANGPGCADEISVMADAQGRVYIDARYPTEDDRQTIRNTTIGVMTNIVDAMKGMIQQLDWMDEPSKANAIIKASNIHVNVAYPDFILDNVQLDAKYKDLAFADTDSYYAMLDKVTIYSIAEQFKLLKATTADRGDFLGQTAVVNAWYDPELNSITFPAGILQQPFFDINFPAGLNYGGIGVVAGHELTHGFDDEGVQWDFDGRLHSWMDPSSQAGFNKMAQCVIDEYSTFCPLPEDRSPNCTDGTRTQGENIADNGGIHSAWRAYEAHIELNGPDPLFMDRVYSQYTEHQMYFLGFAQVWCMQKNYVTESFVSNRLMTDPHSLGPYRVLGTLQNIPAFQANFNCPLGSAYAPMKHCNVWVPTKMA</sequence>
<evidence type="ECO:0000259" key="10">
    <source>
        <dbReference type="Pfam" id="PF01431"/>
    </source>
</evidence>
<feature type="domain" description="Peptidase M13 N-terminal" evidence="11">
    <location>
        <begin position="845"/>
        <end position="1271"/>
    </location>
</feature>
<feature type="region of interest" description="Disordered" evidence="8">
    <location>
        <begin position="43"/>
        <end position="70"/>
    </location>
</feature>
<comment type="cofactor">
    <cofactor evidence="1">
        <name>Zn(2+)</name>
        <dbReference type="ChEBI" id="CHEBI:29105"/>
    </cofactor>
</comment>
<gene>
    <name evidence="12" type="ORF">PFISCL1PPCAC_15129</name>
</gene>
<dbReference type="InterPro" id="IPR008753">
    <property type="entry name" value="Peptidase_M13_N"/>
</dbReference>
<evidence type="ECO:0008006" key="14">
    <source>
        <dbReference type="Google" id="ProtNLM"/>
    </source>
</evidence>
<evidence type="ECO:0000313" key="12">
    <source>
        <dbReference type="EMBL" id="GMT23832.1"/>
    </source>
</evidence>
<keyword evidence="13" id="KW-1185">Reference proteome</keyword>
<proteinExistence type="inferred from homology"/>
<dbReference type="GO" id="GO:0004222">
    <property type="term" value="F:metalloendopeptidase activity"/>
    <property type="evidence" value="ECO:0007669"/>
    <property type="project" value="InterPro"/>
</dbReference>
<dbReference type="PROSITE" id="PS51885">
    <property type="entry name" value="NEPRILYSIN"/>
    <property type="match status" value="2"/>
</dbReference>
<evidence type="ECO:0000256" key="2">
    <source>
        <dbReference type="ARBA" id="ARBA00007357"/>
    </source>
</evidence>
<dbReference type="PANTHER" id="PTHR11733">
    <property type="entry name" value="ZINC METALLOPROTEASE FAMILY M13 NEPRILYSIN-RELATED"/>
    <property type="match status" value="1"/>
</dbReference>
<keyword evidence="9" id="KW-1133">Transmembrane helix</keyword>
<dbReference type="InterPro" id="IPR024079">
    <property type="entry name" value="MetalloPept_cat_dom_sf"/>
</dbReference>
<keyword evidence="9" id="KW-0472">Membrane</keyword>
<evidence type="ECO:0000256" key="8">
    <source>
        <dbReference type="SAM" id="MobiDB-lite"/>
    </source>
</evidence>
<evidence type="ECO:0000256" key="3">
    <source>
        <dbReference type="ARBA" id="ARBA00022670"/>
    </source>
</evidence>
<dbReference type="InterPro" id="IPR042089">
    <property type="entry name" value="Peptidase_M13_dom_2"/>
</dbReference>
<dbReference type="InterPro" id="IPR018497">
    <property type="entry name" value="Peptidase_M13_C"/>
</dbReference>
<dbReference type="Gene3D" id="1.10.1380.10">
    <property type="entry name" value="Neutral endopeptidase , domain2"/>
    <property type="match status" value="2"/>
</dbReference>
<feature type="domain" description="Peptidase M13 C-terminal" evidence="10">
    <location>
        <begin position="578"/>
        <end position="785"/>
    </location>
</feature>
<feature type="transmembrane region" description="Helical" evidence="9">
    <location>
        <begin position="7"/>
        <end position="35"/>
    </location>
</feature>
<comment type="similarity">
    <text evidence="2">Belongs to the peptidase M13 family.</text>
</comment>
<evidence type="ECO:0000256" key="4">
    <source>
        <dbReference type="ARBA" id="ARBA00022723"/>
    </source>
</evidence>
<dbReference type="SUPFAM" id="SSF55486">
    <property type="entry name" value="Metalloproteases ('zincins'), catalytic domain"/>
    <property type="match status" value="2"/>
</dbReference>
<evidence type="ECO:0000256" key="5">
    <source>
        <dbReference type="ARBA" id="ARBA00022801"/>
    </source>
</evidence>
<comment type="caution">
    <text evidence="12">The sequence shown here is derived from an EMBL/GenBank/DDBJ whole genome shotgun (WGS) entry which is preliminary data.</text>
</comment>
<evidence type="ECO:0000256" key="1">
    <source>
        <dbReference type="ARBA" id="ARBA00001947"/>
    </source>
</evidence>
<evidence type="ECO:0000256" key="7">
    <source>
        <dbReference type="ARBA" id="ARBA00023049"/>
    </source>
</evidence>
<keyword evidence="6" id="KW-0862">Zinc</keyword>
<organism evidence="12 13">
    <name type="scientific">Pristionchus fissidentatus</name>
    <dbReference type="NCBI Taxonomy" id="1538716"/>
    <lineage>
        <taxon>Eukaryota</taxon>
        <taxon>Metazoa</taxon>
        <taxon>Ecdysozoa</taxon>
        <taxon>Nematoda</taxon>
        <taxon>Chromadorea</taxon>
        <taxon>Rhabditida</taxon>
        <taxon>Rhabditina</taxon>
        <taxon>Diplogasteromorpha</taxon>
        <taxon>Diplogasteroidea</taxon>
        <taxon>Neodiplogasteridae</taxon>
        <taxon>Pristionchus</taxon>
    </lineage>
</organism>
<keyword evidence="9" id="KW-0812">Transmembrane</keyword>
<dbReference type="EMBL" id="BTSY01000004">
    <property type="protein sequence ID" value="GMT23832.1"/>
    <property type="molecule type" value="Genomic_DNA"/>
</dbReference>
<dbReference type="CDD" id="cd08662">
    <property type="entry name" value="M13"/>
    <property type="match status" value="2"/>
</dbReference>
<name>A0AAV5W130_9BILA</name>
<evidence type="ECO:0000313" key="13">
    <source>
        <dbReference type="Proteomes" id="UP001432322"/>
    </source>
</evidence>
<dbReference type="Proteomes" id="UP001432322">
    <property type="component" value="Unassembled WGS sequence"/>
</dbReference>
<dbReference type="Gene3D" id="3.40.390.10">
    <property type="entry name" value="Collagenase (Catalytic Domain)"/>
    <property type="match status" value="2"/>
</dbReference>
<feature type="non-terminal residue" evidence="12">
    <location>
        <position position="1"/>
    </location>
</feature>
<feature type="domain" description="Peptidase M13 C-terminal" evidence="10">
    <location>
        <begin position="1332"/>
        <end position="1546"/>
    </location>
</feature>
<reference evidence="12" key="1">
    <citation type="submission" date="2023-10" db="EMBL/GenBank/DDBJ databases">
        <title>Genome assembly of Pristionchus species.</title>
        <authorList>
            <person name="Yoshida K."/>
            <person name="Sommer R.J."/>
        </authorList>
    </citation>
    <scope>NUCLEOTIDE SEQUENCE</scope>
    <source>
        <strain evidence="12">RS5133</strain>
    </source>
</reference>
<feature type="domain" description="Peptidase M13 N-terminal" evidence="11">
    <location>
        <begin position="92"/>
        <end position="516"/>
    </location>
</feature>
<protein>
    <recommendedName>
        <fullName evidence="14">Peptidase</fullName>
    </recommendedName>
</protein>
<dbReference type="GO" id="GO:0046872">
    <property type="term" value="F:metal ion binding"/>
    <property type="evidence" value="ECO:0007669"/>
    <property type="project" value="UniProtKB-KW"/>
</dbReference>
<keyword evidence="7" id="KW-0482">Metalloprotease</keyword>
<keyword evidence="3" id="KW-0645">Protease</keyword>
<dbReference type="InterPro" id="IPR000718">
    <property type="entry name" value="Peptidase_M13"/>
</dbReference>
<accession>A0AAV5W130</accession>
<dbReference type="PANTHER" id="PTHR11733:SF240">
    <property type="entry name" value="GH14155P-RELATED"/>
    <property type="match status" value="1"/>
</dbReference>
<keyword evidence="5" id="KW-0378">Hydrolase</keyword>
<dbReference type="Pfam" id="PF01431">
    <property type="entry name" value="Peptidase_M13"/>
    <property type="match status" value="2"/>
</dbReference>
<dbReference type="GO" id="GO:0005886">
    <property type="term" value="C:plasma membrane"/>
    <property type="evidence" value="ECO:0007669"/>
    <property type="project" value="TreeGrafter"/>
</dbReference>